<sequence>MHTYDEKKKKQPQQRPLLLNRYEKGELLGVGNFACVYHARHISTGDEVAIKVVEKSKIFKSELSKEHIEREIAVLYRLRHPNIVRLFEVMASKTKIYIVMEYVRGGDLLHKLSTDGALSEAVVRKFFQQLISAVKFCHARGVYHRDIKLENLLVDEKGDLKLSDFGLSAVAEQKRAAALFSTMCGTPAYVAPELLAHRAYDAARADVWSCGVVLFGLQAGYLPFRDINGKAMGHRIRKGEVRYPKSFSSDLTGLLRRIFVPDPTKRITISEIMETSWFRKDFREVKLYDRCSSLDNIEYEHTPGWELKSECSSVASLPGPNTPTTPLSSSSFDSSPAARRPTKLNAFDIISLSPWLKLSGMFEDGGCERWYTSSAEVLEIVSRLEKIAGSVGFTVQTKDFVVSIEGREKEEEEPLWIVVEVSELTPDVAVIVATKKGGDREEYEEFCNNKLSPGLQSLKGNTSLENAACGVH</sequence>
<dbReference type="FunFam" id="1.10.510.10:FF:000571">
    <property type="entry name" value="Maternal embryonic leucine zipper kinase"/>
    <property type="match status" value="1"/>
</dbReference>
<feature type="compositionally biased region" description="Low complexity" evidence="14">
    <location>
        <begin position="316"/>
        <end position="336"/>
    </location>
</feature>
<evidence type="ECO:0000256" key="5">
    <source>
        <dbReference type="ARBA" id="ARBA00022741"/>
    </source>
</evidence>
<comment type="catalytic activity">
    <reaction evidence="9">
        <text>L-threonyl-[protein] + ATP = O-phospho-L-threonyl-[protein] + ADP + H(+)</text>
        <dbReference type="Rhea" id="RHEA:46608"/>
        <dbReference type="Rhea" id="RHEA-COMP:11060"/>
        <dbReference type="Rhea" id="RHEA-COMP:11605"/>
        <dbReference type="ChEBI" id="CHEBI:15378"/>
        <dbReference type="ChEBI" id="CHEBI:30013"/>
        <dbReference type="ChEBI" id="CHEBI:30616"/>
        <dbReference type="ChEBI" id="CHEBI:61977"/>
        <dbReference type="ChEBI" id="CHEBI:456216"/>
        <dbReference type="EC" id="2.7.11.1"/>
    </reaction>
</comment>
<comment type="function">
    <text evidence="11">CIPK serine-threonine protein kinases interact with CBL proteins. Binding of a CBL protein to the regulatory NAF domain of CIPK protein lead to the activation of the kinase in a calcium-dependent manner.</text>
</comment>
<dbReference type="Pfam" id="PF03822">
    <property type="entry name" value="NAF"/>
    <property type="match status" value="1"/>
</dbReference>
<dbReference type="GO" id="GO:0004674">
    <property type="term" value="F:protein serine/threonine kinase activity"/>
    <property type="evidence" value="ECO:0007669"/>
    <property type="project" value="UniProtKB-KW"/>
</dbReference>
<evidence type="ECO:0000256" key="13">
    <source>
        <dbReference type="RuleBase" id="RU000304"/>
    </source>
</evidence>
<dbReference type="FunFam" id="3.30.200.20:FF:000042">
    <property type="entry name" value="Aurora kinase A"/>
    <property type="match status" value="1"/>
</dbReference>
<dbReference type="InterPro" id="IPR004041">
    <property type="entry name" value="NAF_dom"/>
</dbReference>
<comment type="caution">
    <text evidence="17">The sequence shown here is derived from an EMBL/GenBank/DDBJ whole genome shotgun (WGS) entry which is preliminary data.</text>
</comment>
<dbReference type="PANTHER" id="PTHR43895:SF140">
    <property type="entry name" value="CBL-INTERACTING SERINE_THREONINE-PROTEIN KINASE 12"/>
    <property type="match status" value="1"/>
</dbReference>
<evidence type="ECO:0000256" key="4">
    <source>
        <dbReference type="ARBA" id="ARBA00022679"/>
    </source>
</evidence>
<feature type="domain" description="Protein kinase" evidence="15">
    <location>
        <begin position="22"/>
        <end position="278"/>
    </location>
</feature>
<dbReference type="PROSITE" id="PS50011">
    <property type="entry name" value="PROTEIN_KINASE_DOM"/>
    <property type="match status" value="1"/>
</dbReference>
<keyword evidence="4" id="KW-0808">Transferase</keyword>
<dbReference type="CDD" id="cd12195">
    <property type="entry name" value="CIPK_C"/>
    <property type="match status" value="1"/>
</dbReference>
<evidence type="ECO:0000259" key="15">
    <source>
        <dbReference type="PROSITE" id="PS50011"/>
    </source>
</evidence>
<dbReference type="AlphaFoldDB" id="A0A199W8G4"/>
<dbReference type="GO" id="GO:0106310">
    <property type="term" value="F:protein serine kinase activity"/>
    <property type="evidence" value="ECO:0007669"/>
    <property type="project" value="RHEA"/>
</dbReference>
<evidence type="ECO:0000256" key="10">
    <source>
        <dbReference type="ARBA" id="ARBA00048679"/>
    </source>
</evidence>
<dbReference type="PROSITE" id="PS00107">
    <property type="entry name" value="PROTEIN_KINASE_ATP"/>
    <property type="match status" value="1"/>
</dbReference>
<comment type="catalytic activity">
    <reaction evidence="10">
        <text>L-seryl-[protein] + ATP = O-phospho-L-seryl-[protein] + ADP + H(+)</text>
        <dbReference type="Rhea" id="RHEA:17989"/>
        <dbReference type="Rhea" id="RHEA-COMP:9863"/>
        <dbReference type="Rhea" id="RHEA-COMP:11604"/>
        <dbReference type="ChEBI" id="CHEBI:15378"/>
        <dbReference type="ChEBI" id="CHEBI:29999"/>
        <dbReference type="ChEBI" id="CHEBI:30616"/>
        <dbReference type="ChEBI" id="CHEBI:83421"/>
        <dbReference type="ChEBI" id="CHEBI:456216"/>
        <dbReference type="EC" id="2.7.11.1"/>
    </reaction>
</comment>
<evidence type="ECO:0000256" key="1">
    <source>
        <dbReference type="ARBA" id="ARBA00006234"/>
    </source>
</evidence>
<dbReference type="Proteomes" id="UP000092600">
    <property type="component" value="Unassembled WGS sequence"/>
</dbReference>
<keyword evidence="8" id="KW-0464">Manganese</keyword>
<gene>
    <name evidence="17" type="ORF">ACMD2_12311</name>
</gene>
<dbReference type="STRING" id="4615.A0A199W8G4"/>
<evidence type="ECO:0000256" key="7">
    <source>
        <dbReference type="ARBA" id="ARBA00022840"/>
    </source>
</evidence>
<dbReference type="GO" id="GO:0005524">
    <property type="term" value="F:ATP binding"/>
    <property type="evidence" value="ECO:0007669"/>
    <property type="project" value="UniProtKB-UniRule"/>
</dbReference>
<accession>A0A199W8G4</accession>
<keyword evidence="7 12" id="KW-0067">ATP-binding</keyword>
<dbReference type="Gene3D" id="3.30.310.80">
    <property type="entry name" value="Kinase associated domain 1, KA1"/>
    <property type="match status" value="1"/>
</dbReference>
<evidence type="ECO:0000256" key="11">
    <source>
        <dbReference type="ARBA" id="ARBA00058225"/>
    </source>
</evidence>
<feature type="domain" description="NAF" evidence="16">
    <location>
        <begin position="339"/>
        <end position="363"/>
    </location>
</feature>
<proteinExistence type="inferred from homology"/>
<evidence type="ECO:0000256" key="12">
    <source>
        <dbReference type="PROSITE-ProRule" id="PRU10141"/>
    </source>
</evidence>
<keyword evidence="5 12" id="KW-0547">Nucleotide-binding</keyword>
<evidence type="ECO:0000256" key="2">
    <source>
        <dbReference type="ARBA" id="ARBA00012513"/>
    </source>
</evidence>
<dbReference type="PROSITE" id="PS00108">
    <property type="entry name" value="PROTEIN_KINASE_ST"/>
    <property type="match status" value="1"/>
</dbReference>
<dbReference type="GO" id="GO:0007165">
    <property type="term" value="P:signal transduction"/>
    <property type="evidence" value="ECO:0007669"/>
    <property type="project" value="InterPro"/>
</dbReference>
<evidence type="ECO:0000313" key="17">
    <source>
        <dbReference type="EMBL" id="OAY85180.1"/>
    </source>
</evidence>
<dbReference type="EMBL" id="LSRQ01000119">
    <property type="protein sequence ID" value="OAY85180.1"/>
    <property type="molecule type" value="Genomic_DNA"/>
</dbReference>
<dbReference type="Pfam" id="PF00069">
    <property type="entry name" value="Pkinase"/>
    <property type="match status" value="1"/>
</dbReference>
<evidence type="ECO:0000256" key="8">
    <source>
        <dbReference type="ARBA" id="ARBA00023211"/>
    </source>
</evidence>
<dbReference type="Gene3D" id="1.10.510.10">
    <property type="entry name" value="Transferase(Phosphotransferase) domain 1"/>
    <property type="match status" value="1"/>
</dbReference>
<dbReference type="InterPro" id="IPR000719">
    <property type="entry name" value="Prot_kinase_dom"/>
</dbReference>
<dbReference type="SUPFAM" id="SSF56112">
    <property type="entry name" value="Protein kinase-like (PK-like)"/>
    <property type="match status" value="1"/>
</dbReference>
<reference evidence="17 18" key="1">
    <citation type="journal article" date="2016" name="DNA Res.">
        <title>The draft genome of MD-2 pineapple using hybrid error correction of long reads.</title>
        <authorList>
            <person name="Redwan R.M."/>
            <person name="Saidin A."/>
            <person name="Kumar S.V."/>
        </authorList>
    </citation>
    <scope>NUCLEOTIDE SEQUENCE [LARGE SCALE GENOMIC DNA]</scope>
    <source>
        <strain evidence="18">cv. MD2</strain>
        <tissue evidence="17">Leaf</tissue>
    </source>
</reference>
<evidence type="ECO:0000256" key="9">
    <source>
        <dbReference type="ARBA" id="ARBA00047899"/>
    </source>
</evidence>
<dbReference type="InterPro" id="IPR011009">
    <property type="entry name" value="Kinase-like_dom_sf"/>
</dbReference>
<evidence type="ECO:0000259" key="16">
    <source>
        <dbReference type="PROSITE" id="PS50816"/>
    </source>
</evidence>
<dbReference type="InterPro" id="IPR017441">
    <property type="entry name" value="Protein_kinase_ATP_BS"/>
</dbReference>
<evidence type="ECO:0000256" key="3">
    <source>
        <dbReference type="ARBA" id="ARBA00022527"/>
    </source>
</evidence>
<dbReference type="PROSITE" id="PS50816">
    <property type="entry name" value="NAF"/>
    <property type="match status" value="1"/>
</dbReference>
<dbReference type="PANTHER" id="PTHR43895">
    <property type="entry name" value="CALCIUM/CALMODULIN-DEPENDENT PROTEIN KINASE KINASE-RELATED"/>
    <property type="match status" value="1"/>
</dbReference>
<dbReference type="SMART" id="SM00220">
    <property type="entry name" value="S_TKc"/>
    <property type="match status" value="1"/>
</dbReference>
<dbReference type="EC" id="2.7.11.1" evidence="2"/>
<comment type="similarity">
    <text evidence="1">Belongs to the protein kinase superfamily. CAMK Ser/Thr protein kinase family. SNF1 subfamily.</text>
</comment>
<keyword evidence="3 13" id="KW-0723">Serine/threonine-protein kinase</keyword>
<name>A0A199W8G4_ANACO</name>
<evidence type="ECO:0000313" key="18">
    <source>
        <dbReference type="Proteomes" id="UP000092600"/>
    </source>
</evidence>
<feature type="binding site" evidence="12">
    <location>
        <position position="51"/>
    </location>
    <ligand>
        <name>ATP</name>
        <dbReference type="ChEBI" id="CHEBI:30616"/>
    </ligand>
</feature>
<organism evidence="17 18">
    <name type="scientific">Ananas comosus</name>
    <name type="common">Pineapple</name>
    <name type="synonym">Ananas ananas</name>
    <dbReference type="NCBI Taxonomy" id="4615"/>
    <lineage>
        <taxon>Eukaryota</taxon>
        <taxon>Viridiplantae</taxon>
        <taxon>Streptophyta</taxon>
        <taxon>Embryophyta</taxon>
        <taxon>Tracheophyta</taxon>
        <taxon>Spermatophyta</taxon>
        <taxon>Magnoliopsida</taxon>
        <taxon>Liliopsida</taxon>
        <taxon>Poales</taxon>
        <taxon>Bromeliaceae</taxon>
        <taxon>Bromelioideae</taxon>
        <taxon>Ananas</taxon>
    </lineage>
</organism>
<dbReference type="InterPro" id="IPR018451">
    <property type="entry name" value="NAF/FISL_domain"/>
</dbReference>
<dbReference type="FunFam" id="3.30.310.80:FF:000005">
    <property type="entry name" value="Non-specific serine/threonine protein kinase"/>
    <property type="match status" value="1"/>
</dbReference>
<protein>
    <recommendedName>
        <fullName evidence="2">non-specific serine/threonine protein kinase</fullName>
        <ecNumber evidence="2">2.7.11.1</ecNumber>
    </recommendedName>
</protein>
<feature type="region of interest" description="Disordered" evidence="14">
    <location>
        <begin position="316"/>
        <end position="339"/>
    </location>
</feature>
<keyword evidence="6 17" id="KW-0418">Kinase</keyword>
<evidence type="ECO:0000256" key="6">
    <source>
        <dbReference type="ARBA" id="ARBA00022777"/>
    </source>
</evidence>
<dbReference type="InterPro" id="IPR008271">
    <property type="entry name" value="Ser/Thr_kinase_AS"/>
</dbReference>
<evidence type="ECO:0000256" key="14">
    <source>
        <dbReference type="SAM" id="MobiDB-lite"/>
    </source>
</evidence>